<gene>
    <name evidence="5" type="ORF">SIN8267_03125</name>
</gene>
<dbReference type="PROSITE" id="PS51352">
    <property type="entry name" value="THIOREDOXIN_2"/>
    <property type="match status" value="1"/>
</dbReference>
<dbReference type="Gene3D" id="3.40.30.10">
    <property type="entry name" value="Glutaredoxin"/>
    <property type="match status" value="1"/>
</dbReference>
<proteinExistence type="inferred from homology"/>
<keyword evidence="2" id="KW-0186">Copper</keyword>
<keyword evidence="3" id="KW-1133">Transmembrane helix</keyword>
<dbReference type="CDD" id="cd02968">
    <property type="entry name" value="SCO"/>
    <property type="match status" value="1"/>
</dbReference>
<dbReference type="InterPro" id="IPR036249">
    <property type="entry name" value="Thioredoxin-like_sf"/>
</dbReference>
<keyword evidence="3" id="KW-0812">Transmembrane</keyword>
<evidence type="ECO:0000256" key="2">
    <source>
        <dbReference type="ARBA" id="ARBA00023008"/>
    </source>
</evidence>
<comment type="caution">
    <text evidence="5">The sequence shown here is derived from an EMBL/GenBank/DDBJ whole genome shotgun (WGS) entry which is preliminary data.</text>
</comment>
<feature type="transmembrane region" description="Helical" evidence="3">
    <location>
        <begin position="20"/>
        <end position="39"/>
    </location>
</feature>
<reference evidence="5" key="1">
    <citation type="submission" date="2021-12" db="EMBL/GenBank/DDBJ databases">
        <authorList>
            <person name="Rodrigo-Torres L."/>
            <person name="Arahal R. D."/>
            <person name="Lucena T."/>
        </authorList>
    </citation>
    <scope>NUCLEOTIDE SEQUENCE</scope>
    <source>
        <strain evidence="5">CECT 8267</strain>
    </source>
</reference>
<comment type="similarity">
    <text evidence="1">Belongs to the SCO1/2 family.</text>
</comment>
<sequence length="230" mass="26148">MPWPLVVDMAAMNGGVKKTILAVVCFILLILALLVNKILSPRIMNSAELRANGAVVLQKPRHFEMDTLVDQYGNPFDAKRFEGQWTMVFFGYTYCPDICPTTLAMLTKFKGLIADERFSDNLQVVLVSVDPARDTPEKLKPYMAYFDEEFVGITGEFFSVHRFASSLNAAFNKRMISPNPDEYLVDHSGNIALINPRGDYHAFFLPPFDPGKLRLLYRSIRGDYDQRYDS</sequence>
<protein>
    <recommendedName>
        <fullName evidence="4">Thioredoxin domain-containing protein</fullName>
    </recommendedName>
</protein>
<dbReference type="EMBL" id="CAKLPX010000004">
    <property type="protein sequence ID" value="CAH0992986.1"/>
    <property type="molecule type" value="Genomic_DNA"/>
</dbReference>
<dbReference type="PANTHER" id="PTHR12151">
    <property type="entry name" value="ELECTRON TRANSPORT PROTIN SCO1/SENC FAMILY MEMBER"/>
    <property type="match status" value="1"/>
</dbReference>
<dbReference type="Proteomes" id="UP000838100">
    <property type="component" value="Unassembled WGS sequence"/>
</dbReference>
<dbReference type="Pfam" id="PF02630">
    <property type="entry name" value="SCO1-SenC"/>
    <property type="match status" value="1"/>
</dbReference>
<evidence type="ECO:0000256" key="1">
    <source>
        <dbReference type="ARBA" id="ARBA00010996"/>
    </source>
</evidence>
<keyword evidence="3" id="KW-0472">Membrane</keyword>
<accession>A0ABN8EKV1</accession>
<dbReference type="PANTHER" id="PTHR12151:SF25">
    <property type="entry name" value="LINALOOL DEHYDRATASE_ISOMERASE DOMAIN-CONTAINING PROTEIN"/>
    <property type="match status" value="1"/>
</dbReference>
<dbReference type="SUPFAM" id="SSF52833">
    <property type="entry name" value="Thioredoxin-like"/>
    <property type="match status" value="1"/>
</dbReference>
<name>A0ABN8EKV1_9GAMM</name>
<evidence type="ECO:0000313" key="5">
    <source>
        <dbReference type="EMBL" id="CAH0992986.1"/>
    </source>
</evidence>
<organism evidence="5 6">
    <name type="scientific">Sinobacterium norvegicum</name>
    <dbReference type="NCBI Taxonomy" id="1641715"/>
    <lineage>
        <taxon>Bacteria</taxon>
        <taxon>Pseudomonadati</taxon>
        <taxon>Pseudomonadota</taxon>
        <taxon>Gammaproteobacteria</taxon>
        <taxon>Cellvibrionales</taxon>
        <taxon>Spongiibacteraceae</taxon>
        <taxon>Sinobacterium</taxon>
    </lineage>
</organism>
<keyword evidence="6" id="KW-1185">Reference proteome</keyword>
<evidence type="ECO:0000256" key="3">
    <source>
        <dbReference type="SAM" id="Phobius"/>
    </source>
</evidence>
<evidence type="ECO:0000313" key="6">
    <source>
        <dbReference type="Proteomes" id="UP000838100"/>
    </source>
</evidence>
<evidence type="ECO:0000259" key="4">
    <source>
        <dbReference type="PROSITE" id="PS51352"/>
    </source>
</evidence>
<feature type="domain" description="Thioredoxin" evidence="4">
    <location>
        <begin position="57"/>
        <end position="222"/>
    </location>
</feature>
<dbReference type="InterPro" id="IPR003782">
    <property type="entry name" value="SCO1/SenC"/>
</dbReference>
<dbReference type="InterPro" id="IPR013766">
    <property type="entry name" value="Thioredoxin_domain"/>
</dbReference>